<feature type="coiled-coil region" evidence="1">
    <location>
        <begin position="122"/>
        <end position="163"/>
    </location>
</feature>
<dbReference type="AlphaFoldDB" id="A0A0H5RE91"/>
<proteinExistence type="predicted"/>
<reference evidence="2" key="1">
    <citation type="submission" date="2015-04" db="EMBL/GenBank/DDBJ databases">
        <title>The genome sequence of the plant pathogenic Rhizarian Plasmodiophora brassicae reveals insights in its biotrophic life cycle and the origin of chitin synthesis.</title>
        <authorList>
            <person name="Schwelm A."/>
            <person name="Fogelqvist J."/>
            <person name="Knaust A."/>
            <person name="Julke S."/>
            <person name="Lilja T."/>
            <person name="Dhandapani V."/>
            <person name="Bonilla-Rosso G."/>
            <person name="Karlsson M."/>
            <person name="Shevchenko A."/>
            <person name="Choi S.R."/>
            <person name="Kim H.G."/>
            <person name="Park J.Y."/>
            <person name="Lim Y.P."/>
            <person name="Ludwig-Muller J."/>
            <person name="Dixelius C."/>
        </authorList>
    </citation>
    <scope>NUCLEOTIDE SEQUENCE</scope>
    <source>
        <tissue evidence="2">Potato root galls</tissue>
    </source>
</reference>
<feature type="non-terminal residue" evidence="2">
    <location>
        <position position="1"/>
    </location>
</feature>
<accession>A0A0H5RE91</accession>
<evidence type="ECO:0000256" key="1">
    <source>
        <dbReference type="SAM" id="Coils"/>
    </source>
</evidence>
<protein>
    <submittedName>
        <fullName evidence="2">Uncharacterized protein</fullName>
    </submittedName>
</protein>
<keyword evidence="1" id="KW-0175">Coiled coil</keyword>
<organism evidence="2">
    <name type="scientific">Spongospora subterranea</name>
    <dbReference type="NCBI Taxonomy" id="70186"/>
    <lineage>
        <taxon>Eukaryota</taxon>
        <taxon>Sar</taxon>
        <taxon>Rhizaria</taxon>
        <taxon>Endomyxa</taxon>
        <taxon>Phytomyxea</taxon>
        <taxon>Plasmodiophorida</taxon>
        <taxon>Plasmodiophoridae</taxon>
        <taxon>Spongospora</taxon>
    </lineage>
</organism>
<name>A0A0H5RE91_9EUKA</name>
<sequence>ELLSCLRPSMQKKIVVPQKGKEQDTVPVFLLDTSSTQATRADVAGHATSHPNDIFALMESHRPVFPVATAYAKFIPEGAAFLSPEGVSRLVSHTDEAKIASADLVHSVIQEMKLQTQIDEMRAKQKTEMEEMRAKLQAQQTQIEEVTNKLAQVKIKLTEVIEQL</sequence>
<evidence type="ECO:0000313" key="2">
    <source>
        <dbReference type="EMBL" id="CRZ12081.1"/>
    </source>
</evidence>
<dbReference type="EMBL" id="HACM01011639">
    <property type="protein sequence ID" value="CRZ12081.1"/>
    <property type="molecule type" value="Transcribed_RNA"/>
</dbReference>